<evidence type="ECO:0000256" key="2">
    <source>
        <dbReference type="ARBA" id="ARBA00023015"/>
    </source>
</evidence>
<name>A0A146F5B3_ASPKA</name>
<dbReference type="GO" id="GO:0003677">
    <property type="term" value="F:DNA binding"/>
    <property type="evidence" value="ECO:0007669"/>
    <property type="project" value="UniProtKB-KW"/>
</dbReference>
<evidence type="ECO:0000256" key="3">
    <source>
        <dbReference type="ARBA" id="ARBA00023125"/>
    </source>
</evidence>
<keyword evidence="5" id="KW-0143">Chaperone</keyword>
<evidence type="ECO:0000259" key="9">
    <source>
        <dbReference type="PROSITE" id="PS50048"/>
    </source>
</evidence>
<dbReference type="PANTHER" id="PTHR13303">
    <property type="entry name" value="PREFOLDIN SUBUNIT 2"/>
    <property type="match status" value="1"/>
</dbReference>
<feature type="coiled-coil region" evidence="7">
    <location>
        <begin position="83"/>
        <end position="110"/>
    </location>
</feature>
<protein>
    <submittedName>
        <fullName evidence="10">Prefoldin subunit 2</fullName>
    </submittedName>
</protein>
<evidence type="ECO:0000313" key="11">
    <source>
        <dbReference type="Proteomes" id="UP000075230"/>
    </source>
</evidence>
<dbReference type="GO" id="GO:0016272">
    <property type="term" value="C:prefoldin complex"/>
    <property type="evidence" value="ECO:0007669"/>
    <property type="project" value="InterPro"/>
</dbReference>
<dbReference type="InterPro" id="IPR009053">
    <property type="entry name" value="Prefoldin"/>
</dbReference>
<feature type="coiled-coil region" evidence="7">
    <location>
        <begin position="12"/>
        <end position="46"/>
    </location>
</feature>
<dbReference type="CDD" id="cd23163">
    <property type="entry name" value="Prefoldin_2"/>
    <property type="match status" value="1"/>
</dbReference>
<dbReference type="Pfam" id="PF01920">
    <property type="entry name" value="Prefoldin_2"/>
    <property type="match status" value="1"/>
</dbReference>
<dbReference type="InterPro" id="IPR002777">
    <property type="entry name" value="PFD_beta-like"/>
</dbReference>
<dbReference type="FunFam" id="1.10.287.370:FF:000002">
    <property type="entry name" value="Prefoldin subunit 2"/>
    <property type="match status" value="1"/>
</dbReference>
<evidence type="ECO:0000256" key="4">
    <source>
        <dbReference type="ARBA" id="ARBA00023163"/>
    </source>
</evidence>
<dbReference type="SMART" id="SM00066">
    <property type="entry name" value="GAL4"/>
    <property type="match status" value="1"/>
</dbReference>
<dbReference type="GO" id="GO:0006457">
    <property type="term" value="P:protein folding"/>
    <property type="evidence" value="ECO:0007669"/>
    <property type="project" value="InterPro"/>
</dbReference>
<sequence>MASQAQVNPKRQQELQLQYSNYKNTLQQLAQKIGDIEQEAEEHKLVIETLDPLPKDRKCFRMVNGVLVERTVEDVLPSLKTNSDGLKQVLEELLKQYKSKQADLDNWKRRQFSSCDPCRRSKRRCFVASPRGEKCANCQRLGHACTFDFARSRRVKPKQDLVRPSPSTNSNELPQIPLLGFGSPDGYYQAGTTPPGDTLVPGLNLNEGHDTQKSHDDIMDLYLVNRLASEFVPSVQVSNEVQTSVRSSLTDRVSYAMPLLAGSSLTSPVRLLNSKLDATILDDRLAKIYHAIITGCASRFVDYDCNLYATASRYRLEGWSEQPSQRHTPATLDISTNTSFPDTPASNTPLHAISSPDSGMPLNDLSCTFTVIGAVRFLDHFAGLYGNRISVTARKQSDAALKSVLRTFSLQWLPTESVLAADSILQDNVYGIPTNEASQNAFYDSWFQTREILEQAQSVRSFRVVYAILLFGGITIPTKAPVESTREFLDSGLQSLCSLNELVRKHCTTLGTHSIYSGLLEASLNAVHWGGYIRDLGASLTTNRPCRLPIPGHSKVLFSTGSIMSTFDWSNNQNFPPGQDDIPNICKKAVAEAFYICRQIVEVKNLLHCDHSLAGIEDVTSTVAAVSKFDQQFRPFIDYCIDNLECLSLHSRTASVSLVLFWDLSILILAEALALSRQSIDDTIIASMGSYQAEAVASVTKTVERVLSLPPDSAFNLANGLDAEVPLVAYHITPSLTAMVYQKTIETLMDSQQSPLHTGETADEVWQRQIDIVLKGLSSLGETVGGSEAAARITCEIQRIRYATFAMSTGEARNTIVLLLRAFHRHLFRGKGEKANMQALRSPRCTYLHHVEDATTVILTRRRTLFPQ</sequence>
<evidence type="ECO:0000256" key="8">
    <source>
        <dbReference type="SAM" id="MobiDB-lite"/>
    </source>
</evidence>
<accession>A0A146F5B3</accession>
<keyword evidence="6" id="KW-0539">Nucleus</keyword>
<dbReference type="CDD" id="cd00067">
    <property type="entry name" value="GAL4"/>
    <property type="match status" value="1"/>
</dbReference>
<dbReference type="EMBL" id="BCWF01000010">
    <property type="protein sequence ID" value="GAT21484.1"/>
    <property type="molecule type" value="Genomic_DNA"/>
</dbReference>
<dbReference type="Proteomes" id="UP000075230">
    <property type="component" value="Unassembled WGS sequence"/>
</dbReference>
<dbReference type="PROSITE" id="PS50048">
    <property type="entry name" value="ZN2_CY6_FUNGAL_2"/>
    <property type="match status" value="1"/>
</dbReference>
<reference evidence="11" key="2">
    <citation type="submission" date="2016-02" db="EMBL/GenBank/DDBJ databases">
        <title>Genome sequencing of Aspergillus luchuensis NBRC 4314.</title>
        <authorList>
            <person name="Yamada O."/>
        </authorList>
    </citation>
    <scope>NUCLEOTIDE SEQUENCE [LARGE SCALE GENOMIC DNA]</scope>
    <source>
        <strain evidence="11">RIB 2604</strain>
    </source>
</reference>
<dbReference type="PROSITE" id="PS00463">
    <property type="entry name" value="ZN2_CY6_FUNGAL_1"/>
    <property type="match status" value="1"/>
</dbReference>
<keyword evidence="4" id="KW-0804">Transcription</keyword>
<dbReference type="GO" id="GO:0008270">
    <property type="term" value="F:zinc ion binding"/>
    <property type="evidence" value="ECO:0007669"/>
    <property type="project" value="InterPro"/>
</dbReference>
<evidence type="ECO:0000256" key="5">
    <source>
        <dbReference type="ARBA" id="ARBA00023186"/>
    </source>
</evidence>
<dbReference type="InterPro" id="IPR001138">
    <property type="entry name" value="Zn2Cys6_DnaBD"/>
</dbReference>
<dbReference type="AlphaFoldDB" id="A0A146F5B3"/>
<feature type="region of interest" description="Disordered" evidence="8">
    <location>
        <begin position="156"/>
        <end position="176"/>
    </location>
</feature>
<dbReference type="SUPFAM" id="SSF57701">
    <property type="entry name" value="Zn2/Cys6 DNA-binding domain"/>
    <property type="match status" value="1"/>
</dbReference>
<comment type="similarity">
    <text evidence="1">Belongs to the prefoldin subunit beta family.</text>
</comment>
<dbReference type="GO" id="GO:0051082">
    <property type="term" value="F:unfolded protein binding"/>
    <property type="evidence" value="ECO:0007669"/>
    <property type="project" value="InterPro"/>
</dbReference>
<dbReference type="SUPFAM" id="SSF46579">
    <property type="entry name" value="Prefoldin"/>
    <property type="match status" value="1"/>
</dbReference>
<dbReference type="InterPro" id="IPR036864">
    <property type="entry name" value="Zn2-C6_fun-type_DNA-bd_sf"/>
</dbReference>
<dbReference type="Gene3D" id="1.10.287.370">
    <property type="match status" value="1"/>
</dbReference>
<keyword evidence="2" id="KW-0805">Transcription regulation</keyword>
<evidence type="ECO:0000256" key="7">
    <source>
        <dbReference type="SAM" id="Coils"/>
    </source>
</evidence>
<comment type="caution">
    <text evidence="10">The sequence shown here is derived from an EMBL/GenBank/DDBJ whole genome shotgun (WGS) entry which is preliminary data.</text>
</comment>
<dbReference type="VEuPathDB" id="FungiDB:ASPFODRAFT_62999"/>
<keyword evidence="7" id="KW-0175">Coiled coil</keyword>
<dbReference type="Gene3D" id="4.10.240.10">
    <property type="entry name" value="Zn(2)-C6 fungal-type DNA-binding domain"/>
    <property type="match status" value="1"/>
</dbReference>
<gene>
    <name evidence="10" type="ORF">RIB2604_01003740</name>
</gene>
<proteinExistence type="inferred from homology"/>
<feature type="domain" description="Zn(2)-C6 fungal-type" evidence="9">
    <location>
        <begin position="114"/>
        <end position="147"/>
    </location>
</feature>
<dbReference type="GO" id="GO:0000981">
    <property type="term" value="F:DNA-binding transcription factor activity, RNA polymerase II-specific"/>
    <property type="evidence" value="ECO:0007669"/>
    <property type="project" value="InterPro"/>
</dbReference>
<dbReference type="GO" id="GO:0009893">
    <property type="term" value="P:positive regulation of metabolic process"/>
    <property type="evidence" value="ECO:0007669"/>
    <property type="project" value="UniProtKB-ARBA"/>
</dbReference>
<dbReference type="SUPFAM" id="SSF159501">
    <property type="entry name" value="EreA/ChaN-like"/>
    <property type="match status" value="1"/>
</dbReference>
<reference evidence="10 11" key="1">
    <citation type="journal article" date="2016" name="DNA Res.">
        <title>Genome sequence of Aspergillus luchuensis NBRC 4314.</title>
        <authorList>
            <person name="Yamada O."/>
            <person name="Machida M."/>
            <person name="Hosoyama A."/>
            <person name="Goto M."/>
            <person name="Takahashi T."/>
            <person name="Futagami T."/>
            <person name="Yamagata Y."/>
            <person name="Takeuchi M."/>
            <person name="Kobayashi T."/>
            <person name="Koike H."/>
            <person name="Abe K."/>
            <person name="Asai K."/>
            <person name="Arita M."/>
            <person name="Fujita N."/>
            <person name="Fukuda K."/>
            <person name="Higa K."/>
            <person name="Horikawa H."/>
            <person name="Ishikawa T."/>
            <person name="Jinno K."/>
            <person name="Kato Y."/>
            <person name="Kirimura K."/>
            <person name="Mizutani O."/>
            <person name="Nakasone K."/>
            <person name="Sano M."/>
            <person name="Shiraishi Y."/>
            <person name="Tsukahara M."/>
            <person name="Gomi K."/>
        </authorList>
    </citation>
    <scope>NUCLEOTIDE SEQUENCE [LARGE SCALE GENOMIC DNA]</scope>
    <source>
        <strain evidence="10 11">RIB 2604</strain>
    </source>
</reference>
<organism evidence="10 11">
    <name type="scientific">Aspergillus kawachii</name>
    <name type="common">White koji mold</name>
    <name type="synonym">Aspergillus awamori var. kawachi</name>
    <dbReference type="NCBI Taxonomy" id="1069201"/>
    <lineage>
        <taxon>Eukaryota</taxon>
        <taxon>Fungi</taxon>
        <taxon>Dikarya</taxon>
        <taxon>Ascomycota</taxon>
        <taxon>Pezizomycotina</taxon>
        <taxon>Eurotiomycetes</taxon>
        <taxon>Eurotiomycetidae</taxon>
        <taxon>Eurotiales</taxon>
        <taxon>Aspergillaceae</taxon>
        <taxon>Aspergillus</taxon>
        <taxon>Aspergillus subgen. Circumdati</taxon>
    </lineage>
</organism>
<evidence type="ECO:0000256" key="1">
    <source>
        <dbReference type="ARBA" id="ARBA00008045"/>
    </source>
</evidence>
<dbReference type="InterPro" id="IPR027235">
    <property type="entry name" value="PFD2"/>
</dbReference>
<evidence type="ECO:0000313" key="10">
    <source>
        <dbReference type="EMBL" id="GAT21484.1"/>
    </source>
</evidence>
<keyword evidence="3" id="KW-0238">DNA-binding</keyword>
<evidence type="ECO:0000256" key="6">
    <source>
        <dbReference type="ARBA" id="ARBA00023242"/>
    </source>
</evidence>